<evidence type="ECO:0000313" key="1">
    <source>
        <dbReference type="EMBL" id="KHE41337.1"/>
    </source>
</evidence>
<sequence>MKRILDFLRELQEHNDREWFETHRTEYLRVKAATEEFAARLIAGIASFDSTVGDLTPKECTYRIYRDIRFSSDKRPYKSHIGIFISPGGKKSGHSGYYLHIEPEHPERSDGTPSGGPMLVTGLYMPEPAVLKSVREEILFNGEEFVRNIGQAQDFSLNRENALKRVPAGFPTDSPYAEYLRLKDFCLERPVSEAFLLSPALLARVTASFATTAPFNRQLNRAVDFALDEM</sequence>
<protein>
    <recommendedName>
        <fullName evidence="3">TIGR02453 family protein</fullName>
    </recommendedName>
</protein>
<dbReference type="InterPro" id="IPR015996">
    <property type="entry name" value="UCP028451"/>
</dbReference>
<dbReference type="PANTHER" id="PTHR36452:SF1">
    <property type="entry name" value="DUF2461 DOMAIN-CONTAINING PROTEIN"/>
    <property type="match status" value="1"/>
</dbReference>
<gene>
    <name evidence="1" type="ORF">LG35_08875</name>
</gene>
<dbReference type="NCBIfam" id="TIGR02453">
    <property type="entry name" value="TIGR02453 family protein"/>
    <property type="match status" value="1"/>
</dbReference>
<evidence type="ECO:0000313" key="2">
    <source>
        <dbReference type="Proteomes" id="UP000030889"/>
    </source>
</evidence>
<reference evidence="1 2" key="1">
    <citation type="submission" date="2014-09" db="EMBL/GenBank/DDBJ databases">
        <title>Alistipes sp. 627, sp. nov., a novel member of the family Rikenellaceae isolated from human faeces.</title>
        <authorList>
            <person name="Shkoporov A.N."/>
            <person name="Chaplin A.V."/>
            <person name="Motuzova O.V."/>
            <person name="Kafarskaia L.I."/>
            <person name="Khokhlova E.V."/>
            <person name="Efimov B.A."/>
        </authorList>
    </citation>
    <scope>NUCLEOTIDE SEQUENCE [LARGE SCALE GENOMIC DNA]</scope>
    <source>
        <strain evidence="1 2">627</strain>
    </source>
</reference>
<dbReference type="Proteomes" id="UP000030889">
    <property type="component" value="Unassembled WGS sequence"/>
</dbReference>
<dbReference type="PIRSF" id="PIRSF028451">
    <property type="entry name" value="UCP028451"/>
    <property type="match status" value="1"/>
</dbReference>
<dbReference type="Pfam" id="PF09365">
    <property type="entry name" value="DUF2461"/>
    <property type="match status" value="1"/>
</dbReference>
<evidence type="ECO:0008006" key="3">
    <source>
        <dbReference type="Google" id="ProtNLM"/>
    </source>
</evidence>
<dbReference type="EMBL" id="JRGF01000012">
    <property type="protein sequence ID" value="KHE41337.1"/>
    <property type="molecule type" value="Genomic_DNA"/>
</dbReference>
<name>A0ABR4YHD1_9BACT</name>
<comment type="caution">
    <text evidence="1">The sequence shown here is derived from an EMBL/GenBank/DDBJ whole genome shotgun (WGS) entry which is preliminary data.</text>
</comment>
<organism evidence="1 2">
    <name type="scientific">Alistipes inops</name>
    <dbReference type="NCBI Taxonomy" id="1501391"/>
    <lineage>
        <taxon>Bacteria</taxon>
        <taxon>Pseudomonadati</taxon>
        <taxon>Bacteroidota</taxon>
        <taxon>Bacteroidia</taxon>
        <taxon>Bacteroidales</taxon>
        <taxon>Rikenellaceae</taxon>
        <taxon>Alistipes</taxon>
    </lineage>
</organism>
<dbReference type="InterPro" id="IPR012808">
    <property type="entry name" value="CHP02453"/>
</dbReference>
<dbReference type="RefSeq" id="WP_035474051.1">
    <property type="nucleotide sequence ID" value="NZ_JRGF01000012.1"/>
</dbReference>
<dbReference type="PANTHER" id="PTHR36452">
    <property type="entry name" value="CHROMOSOME 12, WHOLE GENOME SHOTGUN SEQUENCE"/>
    <property type="match status" value="1"/>
</dbReference>
<keyword evidence="2" id="KW-1185">Reference proteome</keyword>
<accession>A0ABR4YHD1</accession>
<proteinExistence type="predicted"/>